<proteinExistence type="predicted"/>
<protein>
    <recommendedName>
        <fullName evidence="2">Inositol monophosphatase</fullName>
    </recommendedName>
</protein>
<name>A0AAU7J874_9VIRU</name>
<accession>A0AAU7J874</accession>
<evidence type="ECO:0000313" key="1">
    <source>
        <dbReference type="EMBL" id="XBN42207.1"/>
    </source>
</evidence>
<organism evidence="1">
    <name type="scientific">Microbacterium phage Sunny</name>
    <dbReference type="NCBI Taxonomy" id="3144828"/>
    <lineage>
        <taxon>Viruses</taxon>
    </lineage>
</organism>
<evidence type="ECO:0008006" key="2">
    <source>
        <dbReference type="Google" id="ProtNLM"/>
    </source>
</evidence>
<dbReference type="EMBL" id="PP763432">
    <property type="protein sequence ID" value="XBN42207.1"/>
    <property type="molecule type" value="Genomic_DNA"/>
</dbReference>
<reference evidence="1" key="1">
    <citation type="submission" date="2024-05" db="EMBL/GenBank/DDBJ databases">
        <title>Complete genome sequence of bacteriophages Merry and Sunny infecting Microbacterium sp. isolated from an alkaline commercial outdoor algal pond.</title>
        <authorList>
            <person name="Levesque A.V."/>
            <person name="Rabines A.J."/>
            <person name="Alrubaiaan E."/>
            <person name="Oliver A."/>
            <person name="Allen E.E."/>
            <person name="Hazlebeck D."/>
            <person name="Pinowska A."/>
            <person name="Traller J.C."/>
            <person name="Zeigler Allen L."/>
        </authorList>
    </citation>
    <scope>NUCLEOTIDE SEQUENCE</scope>
</reference>
<sequence length="75" mass="8435">MRDRELFALMAEAAASATRVCLEKGYTRWDRVTTESARAAADAVYRRERPEEFMPKVSDAAPVEDGWRDRADVGG</sequence>